<proteinExistence type="inferred from homology"/>
<dbReference type="Proteomes" id="UP001157125">
    <property type="component" value="Unassembled WGS sequence"/>
</dbReference>
<comment type="similarity">
    <text evidence="1">Belongs to the GrpE family.</text>
</comment>
<evidence type="ECO:0000313" key="5">
    <source>
        <dbReference type="Proteomes" id="UP001157125"/>
    </source>
</evidence>
<accession>A0ABQ6IH27</accession>
<comment type="caution">
    <text evidence="4">The sequence shown here is derived from an EMBL/GenBank/DDBJ whole genome shotgun (WGS) entry which is preliminary data.</text>
</comment>
<feature type="compositionally biased region" description="Basic residues" evidence="3">
    <location>
        <begin position="144"/>
        <end position="155"/>
    </location>
</feature>
<reference evidence="5" key="1">
    <citation type="journal article" date="2019" name="Int. J. Syst. Evol. Microbiol.">
        <title>The Global Catalogue of Microorganisms (GCM) 10K type strain sequencing project: providing services to taxonomists for standard genome sequencing and annotation.</title>
        <authorList>
            <consortium name="The Broad Institute Genomics Platform"/>
            <consortium name="The Broad Institute Genome Sequencing Center for Infectious Disease"/>
            <person name="Wu L."/>
            <person name="Ma J."/>
        </authorList>
    </citation>
    <scope>NUCLEOTIDE SEQUENCE [LARGE SCALE GENOMIC DNA]</scope>
    <source>
        <strain evidence="5">NBRC 112299</strain>
    </source>
</reference>
<evidence type="ECO:0008006" key="6">
    <source>
        <dbReference type="Google" id="ProtNLM"/>
    </source>
</evidence>
<evidence type="ECO:0000256" key="1">
    <source>
        <dbReference type="ARBA" id="ARBA00009054"/>
    </source>
</evidence>
<sequence>MTDTTPTPEPDDRDPLAEAESIINDEAARAQAEAGDTEGDALDSDLSAAEAKAAEHFADLQRLQAEFVNYRKRVERDREAAAGATTAKVVEQAHPCARRHRRGTRARRTRWRPVRLHRHQAWRTRSAVSAGRPTAPWATSSIRRSMRPSPRRPRPRSPFPRFAWSPSRATASEIAWYVPPA</sequence>
<dbReference type="EMBL" id="BSUN01000001">
    <property type="protein sequence ID" value="GMA36033.1"/>
    <property type="molecule type" value="Genomic_DNA"/>
</dbReference>
<feature type="region of interest" description="Disordered" evidence="3">
    <location>
        <begin position="79"/>
        <end position="110"/>
    </location>
</feature>
<protein>
    <recommendedName>
        <fullName evidence="6">Nucleotide exchange factor GrpE</fullName>
    </recommendedName>
</protein>
<gene>
    <name evidence="4" type="ORF">GCM10025876_22370</name>
</gene>
<feature type="region of interest" description="Disordered" evidence="3">
    <location>
        <begin position="1"/>
        <end position="46"/>
    </location>
</feature>
<name>A0ABQ6IH27_9MICO</name>
<dbReference type="SUPFAM" id="SSF58014">
    <property type="entry name" value="Coiled-coil domain of nucleotide exchange factor GrpE"/>
    <property type="match status" value="1"/>
</dbReference>
<keyword evidence="5" id="KW-1185">Reference proteome</keyword>
<dbReference type="Gene3D" id="3.90.20.20">
    <property type="match status" value="1"/>
</dbReference>
<evidence type="ECO:0000256" key="3">
    <source>
        <dbReference type="SAM" id="MobiDB-lite"/>
    </source>
</evidence>
<evidence type="ECO:0000313" key="4">
    <source>
        <dbReference type="EMBL" id="GMA36033.1"/>
    </source>
</evidence>
<feature type="region of interest" description="Disordered" evidence="3">
    <location>
        <begin position="122"/>
        <end position="164"/>
    </location>
</feature>
<keyword evidence="2" id="KW-0143">Chaperone</keyword>
<organism evidence="4 5">
    <name type="scientific">Demequina litorisediminis</name>
    <dbReference type="NCBI Taxonomy" id="1849022"/>
    <lineage>
        <taxon>Bacteria</taxon>
        <taxon>Bacillati</taxon>
        <taxon>Actinomycetota</taxon>
        <taxon>Actinomycetes</taxon>
        <taxon>Micrococcales</taxon>
        <taxon>Demequinaceae</taxon>
        <taxon>Demequina</taxon>
    </lineage>
</organism>
<dbReference type="InterPro" id="IPR013805">
    <property type="entry name" value="GrpE_CC"/>
</dbReference>
<evidence type="ECO:0000256" key="2">
    <source>
        <dbReference type="ARBA" id="ARBA00023186"/>
    </source>
</evidence>
<feature type="compositionally biased region" description="Basic residues" evidence="3">
    <location>
        <begin position="96"/>
        <end position="110"/>
    </location>
</feature>